<protein>
    <submittedName>
        <fullName evidence="1">Uncharacterized protein</fullName>
    </submittedName>
</protein>
<sequence length="257" mass="27652">MSETSTRMLIKIEKERPLDLLDLTASLAAVGDEYRRFSGDEKARLYVESITESSVLATLTSMTRDALQAGAPFIPIALDGLAPFLGHWSGLLNGLANYGRGLASDELVSRSDKSSLRNAKNFVAPAVNGNAIQVSGDNNTVTVNQIVITPEIGGDIARNANHLLAGPLPGELRFENEPLRLYQVRDAKAGDLGFIDRFSSKPKRLTFGSDAAKEEILHGDSPFDVFFFVTGLAKTAGGEIASYHIEKIDGITSRDAA</sequence>
<organism evidence="1 2">
    <name type="scientific">Sphingomonas sanguinis</name>
    <dbReference type="NCBI Taxonomy" id="33051"/>
    <lineage>
        <taxon>Bacteria</taxon>
        <taxon>Pseudomonadati</taxon>
        <taxon>Pseudomonadota</taxon>
        <taxon>Alphaproteobacteria</taxon>
        <taxon>Sphingomonadales</taxon>
        <taxon>Sphingomonadaceae</taxon>
        <taxon>Sphingomonas</taxon>
    </lineage>
</organism>
<dbReference type="AlphaFoldDB" id="A0A147HYY7"/>
<dbReference type="EMBL" id="LDTD01000056">
    <property type="protein sequence ID" value="KTT70154.1"/>
    <property type="molecule type" value="Genomic_DNA"/>
</dbReference>
<name>A0A147HYY7_9SPHN</name>
<proteinExistence type="predicted"/>
<gene>
    <name evidence="1" type="ORF">NS319_08380</name>
</gene>
<accession>A0A147HYY7</accession>
<evidence type="ECO:0000313" key="2">
    <source>
        <dbReference type="Proteomes" id="UP000072867"/>
    </source>
</evidence>
<comment type="caution">
    <text evidence="1">The sequence shown here is derived from an EMBL/GenBank/DDBJ whole genome shotgun (WGS) entry which is preliminary data.</text>
</comment>
<dbReference type="RefSeq" id="WP_058733214.1">
    <property type="nucleotide sequence ID" value="NZ_LDTD01000056.1"/>
</dbReference>
<evidence type="ECO:0000313" key="1">
    <source>
        <dbReference type="EMBL" id="KTT70154.1"/>
    </source>
</evidence>
<dbReference type="PATRIC" id="fig|33051.3.peg.2811"/>
<reference evidence="1 2" key="1">
    <citation type="journal article" date="2016" name="Front. Microbiol.">
        <title>Genomic Resource of Rice Seed Associated Bacteria.</title>
        <authorList>
            <person name="Midha S."/>
            <person name="Bansal K."/>
            <person name="Sharma S."/>
            <person name="Kumar N."/>
            <person name="Patil P.P."/>
            <person name="Chaudhry V."/>
            <person name="Patil P.B."/>
        </authorList>
    </citation>
    <scope>NUCLEOTIDE SEQUENCE [LARGE SCALE GENOMIC DNA]</scope>
    <source>
        <strain evidence="1 2">NS319</strain>
    </source>
</reference>
<dbReference type="Proteomes" id="UP000072867">
    <property type="component" value="Unassembled WGS sequence"/>
</dbReference>